<dbReference type="OrthoDB" id="52317at2759"/>
<feature type="transmembrane region" description="Helical" evidence="2">
    <location>
        <begin position="507"/>
        <end position="532"/>
    </location>
</feature>
<proteinExistence type="predicted"/>
<keyword evidence="2" id="KW-0472">Membrane</keyword>
<feature type="transmembrane region" description="Helical" evidence="2">
    <location>
        <begin position="661"/>
        <end position="681"/>
    </location>
</feature>
<accession>A0A812USA5</accession>
<feature type="transmembrane region" description="Helical" evidence="2">
    <location>
        <begin position="614"/>
        <end position="640"/>
    </location>
</feature>
<dbReference type="EMBL" id="CAJNDS010002758">
    <property type="protein sequence ID" value="CAE7587360.1"/>
    <property type="molecule type" value="Genomic_DNA"/>
</dbReference>
<feature type="region of interest" description="Disordered" evidence="1">
    <location>
        <begin position="1"/>
        <end position="46"/>
    </location>
</feature>
<sequence>MRVFAGSSVEDVVPSYPRPEQEMPSQDLAPRRSSIGHGDLWQSTEMGEKRKNEVHWSLVLVCMALMNFACLAAVQVSIIDAHVASPFQKRFDEKDSATEIYENAALFSVAPLQAFVRSRGRDGFHEVSASSAKPAASAPKDSEACVLRFARRLQASNGLKETKPALFRKVMDAAGLTNMTFVEELMAGWLVTPMQTAGFVNKTLTCLAANPMLEQFACRAEEAGLTWRAEDGEGFLDLVHEAIHVAIFLEEVTARAAGDYFFASKVFQYLFQTQHERVMAAFEQEYQGTRRDFAELKWQGVMRGLEDLLLQHHVQAPYTKGEGTRMMTWLRLNIAEAARMDLGNGRLANVAVALSLMADIDMPPSSSESGTVFPVGKAWADAYIAWNSAYVLSLGEVSLLAITKLFIPSVSCTSSSLNAEDFVVSRVFSLALMIATRSSRDCPGRVPANMVSISLMEEWGLSNMQTLPLPHPAEEDLEEMLYGLCLNACARHEYLLGRLSDEDFRTLMVYLAWITVLITGWGLEAVVGQHLLQVLSKDRAHDMWRLAQFLFPLLATVALNTAARRDWICLLPLLLANWKFGFPETASYLHQSRCRAKGLLKHFSSKELSELLAAWSNCCGLLLHHGAASLVIAGLAAGLYPLTREIQSCIMPLILQHWLCLLRYVHIRIYSFLELILEVAFEASVFESYASLYQFDFSVRLAASGMIFAHWLYLAAAIFDLGMPRGPCAKDNVKEPPDVIRV</sequence>
<protein>
    <submittedName>
        <fullName evidence="3">Uncharacterized protein</fullName>
    </submittedName>
</protein>
<feature type="transmembrane region" description="Helical" evidence="2">
    <location>
        <begin position="544"/>
        <end position="563"/>
    </location>
</feature>
<dbReference type="AlphaFoldDB" id="A0A812USA5"/>
<name>A0A812USA5_9DINO</name>
<keyword evidence="4" id="KW-1185">Reference proteome</keyword>
<feature type="transmembrane region" description="Helical" evidence="2">
    <location>
        <begin position="56"/>
        <end position="78"/>
    </location>
</feature>
<feature type="transmembrane region" description="Helical" evidence="2">
    <location>
        <begin position="701"/>
        <end position="721"/>
    </location>
</feature>
<evidence type="ECO:0000256" key="2">
    <source>
        <dbReference type="SAM" id="Phobius"/>
    </source>
</evidence>
<gene>
    <name evidence="3" type="ORF">SNAT2548_LOCUS33478</name>
</gene>
<evidence type="ECO:0000313" key="4">
    <source>
        <dbReference type="Proteomes" id="UP000604046"/>
    </source>
</evidence>
<keyword evidence="2" id="KW-1133">Transmembrane helix</keyword>
<evidence type="ECO:0000313" key="3">
    <source>
        <dbReference type="EMBL" id="CAE7587360.1"/>
    </source>
</evidence>
<dbReference type="Proteomes" id="UP000604046">
    <property type="component" value="Unassembled WGS sequence"/>
</dbReference>
<keyword evidence="2" id="KW-0812">Transmembrane</keyword>
<reference evidence="3" key="1">
    <citation type="submission" date="2021-02" db="EMBL/GenBank/DDBJ databases">
        <authorList>
            <person name="Dougan E. K."/>
            <person name="Rhodes N."/>
            <person name="Thang M."/>
            <person name="Chan C."/>
        </authorList>
    </citation>
    <scope>NUCLEOTIDE SEQUENCE</scope>
</reference>
<comment type="caution">
    <text evidence="3">The sequence shown here is derived from an EMBL/GenBank/DDBJ whole genome shotgun (WGS) entry which is preliminary data.</text>
</comment>
<evidence type="ECO:0000256" key="1">
    <source>
        <dbReference type="SAM" id="MobiDB-lite"/>
    </source>
</evidence>
<organism evidence="3 4">
    <name type="scientific">Symbiodinium natans</name>
    <dbReference type="NCBI Taxonomy" id="878477"/>
    <lineage>
        <taxon>Eukaryota</taxon>
        <taxon>Sar</taxon>
        <taxon>Alveolata</taxon>
        <taxon>Dinophyceae</taxon>
        <taxon>Suessiales</taxon>
        <taxon>Symbiodiniaceae</taxon>
        <taxon>Symbiodinium</taxon>
    </lineage>
</organism>